<evidence type="ECO:0000313" key="6">
    <source>
        <dbReference type="Proteomes" id="UP001225646"/>
    </source>
</evidence>
<dbReference type="InterPro" id="IPR008334">
    <property type="entry name" value="5'-Nucleotdase_C"/>
</dbReference>
<dbReference type="Pfam" id="PF00149">
    <property type="entry name" value="Metallophos"/>
    <property type="match status" value="1"/>
</dbReference>
<dbReference type="PRINTS" id="PR01607">
    <property type="entry name" value="APYRASEFAMLY"/>
</dbReference>
<dbReference type="Pfam" id="PF02872">
    <property type="entry name" value="5_nucleotid_C"/>
    <property type="match status" value="1"/>
</dbReference>
<name>A0ABT9VM57_9BACI</name>
<dbReference type="PANTHER" id="PTHR11575">
    <property type="entry name" value="5'-NUCLEOTIDASE-RELATED"/>
    <property type="match status" value="1"/>
</dbReference>
<dbReference type="SUPFAM" id="SSF55816">
    <property type="entry name" value="5'-nucleotidase (syn. UDP-sugar hydrolase), C-terminal domain"/>
    <property type="match status" value="1"/>
</dbReference>
<dbReference type="InterPro" id="IPR036907">
    <property type="entry name" value="5'-Nucleotdase_C_sf"/>
</dbReference>
<comment type="caution">
    <text evidence="5">The sequence shown here is derived from an EMBL/GenBank/DDBJ whole genome shotgun (WGS) entry which is preliminary data.</text>
</comment>
<keyword evidence="6" id="KW-1185">Reference proteome</keyword>
<evidence type="ECO:0000256" key="2">
    <source>
        <dbReference type="RuleBase" id="RU362119"/>
    </source>
</evidence>
<dbReference type="InterPro" id="IPR004843">
    <property type="entry name" value="Calcineurin-like_PHP"/>
</dbReference>
<dbReference type="Gene3D" id="3.60.21.10">
    <property type="match status" value="1"/>
</dbReference>
<protein>
    <submittedName>
        <fullName evidence="5">2',3'-cyclic-nucleotide 2'-phosphodiesterase (5'-nucleotidase family)</fullName>
    </submittedName>
</protein>
<accession>A0ABT9VM57</accession>
<evidence type="ECO:0000313" key="5">
    <source>
        <dbReference type="EMBL" id="MDQ0162058.1"/>
    </source>
</evidence>
<sequence length="466" mass="53147">MLHKIHVYHTNDLHSHFENWPKIAHYLKERQIIHEQNGEEFLLFDIGDHVDRSQPLSEATAGKANVSLLNQLNYHAVTIGNNEGITLSYKALNELYENAHFPIIVSNLYDANGMRPKWAKPYLIINCSNGFKIGLLGVTVYYEKFYEMLGWKIVSPFESIKEVLQAIRNEADIIILLSHLGITDDEWVAEQFPEIHLILGGHTHHVLPTGKYVRNSLLAGAGKYGQWIGHVELSIDVSERKLIHIKAELMDIKQLTKEDEQTQRWLERNVDKAKKHLEKKVAELKEPLEVHWFSDSPFAKLLASAIQEWCDGELAMVNAGVLLESLPKGPVTKGDIHRICPHPINPCKVMLKGDQLKEVILQARTKKMEQLQLKGLGFRGKVMGRMIFSGAEVIAKTLNDGAEHVQQININGKPLDPNRMYAVATLDMFTLGPLYPELSHAKEKQYYMPEMLRDVLEWKLQKLSKA</sequence>
<feature type="domain" description="Calcineurin-like phosphoesterase" evidence="3">
    <location>
        <begin position="6"/>
        <end position="205"/>
    </location>
</feature>
<gene>
    <name evidence="5" type="ORF">J2S06_001132</name>
</gene>
<reference evidence="5 6" key="1">
    <citation type="submission" date="2023-07" db="EMBL/GenBank/DDBJ databases">
        <title>Genomic Encyclopedia of Type Strains, Phase IV (KMG-IV): sequencing the most valuable type-strain genomes for metagenomic binning, comparative biology and taxonomic classification.</title>
        <authorList>
            <person name="Goeker M."/>
        </authorList>
    </citation>
    <scope>NUCLEOTIDE SEQUENCE [LARGE SCALE GENOMIC DNA]</scope>
    <source>
        <strain evidence="5 6">DSM 19092</strain>
    </source>
</reference>
<evidence type="ECO:0000259" key="3">
    <source>
        <dbReference type="Pfam" id="PF00149"/>
    </source>
</evidence>
<dbReference type="SUPFAM" id="SSF56300">
    <property type="entry name" value="Metallo-dependent phosphatases"/>
    <property type="match status" value="1"/>
</dbReference>
<dbReference type="InterPro" id="IPR029052">
    <property type="entry name" value="Metallo-depent_PP-like"/>
</dbReference>
<dbReference type="RefSeq" id="WP_419151604.1">
    <property type="nucleotide sequence ID" value="NZ_JAUSTR010000002.1"/>
</dbReference>
<keyword evidence="2" id="KW-0547">Nucleotide-binding</keyword>
<evidence type="ECO:0000256" key="1">
    <source>
        <dbReference type="ARBA" id="ARBA00022729"/>
    </source>
</evidence>
<dbReference type="Proteomes" id="UP001225646">
    <property type="component" value="Unassembled WGS sequence"/>
</dbReference>
<dbReference type="PANTHER" id="PTHR11575:SF23">
    <property type="entry name" value="5-NUCLEOTIDASE FAMILY PROTEIN"/>
    <property type="match status" value="1"/>
</dbReference>
<dbReference type="InterPro" id="IPR011240">
    <property type="entry name" value="Pesterase_YunD"/>
</dbReference>
<keyword evidence="1" id="KW-0732">Signal</keyword>
<organism evidence="5 6">
    <name type="scientific">Aeribacillus alveayuensis</name>
    <dbReference type="NCBI Taxonomy" id="279215"/>
    <lineage>
        <taxon>Bacteria</taxon>
        <taxon>Bacillati</taxon>
        <taxon>Bacillota</taxon>
        <taxon>Bacilli</taxon>
        <taxon>Bacillales</taxon>
        <taxon>Bacillaceae</taxon>
        <taxon>Aeribacillus</taxon>
    </lineage>
</organism>
<proteinExistence type="inferred from homology"/>
<dbReference type="InterPro" id="IPR006179">
    <property type="entry name" value="5_nucleotidase/apyrase"/>
</dbReference>
<keyword evidence="2" id="KW-0378">Hydrolase</keyword>
<dbReference type="EMBL" id="JAUSTR010000002">
    <property type="protein sequence ID" value="MDQ0162058.1"/>
    <property type="molecule type" value="Genomic_DNA"/>
</dbReference>
<dbReference type="Gene3D" id="3.90.780.10">
    <property type="entry name" value="5'-Nucleotidase, C-terminal domain"/>
    <property type="match status" value="1"/>
</dbReference>
<comment type="similarity">
    <text evidence="2">Belongs to the 5'-nucleotidase family.</text>
</comment>
<dbReference type="PIRSF" id="PIRSF036361">
    <property type="entry name" value="YunD"/>
    <property type="match status" value="1"/>
</dbReference>
<evidence type="ECO:0000259" key="4">
    <source>
        <dbReference type="Pfam" id="PF02872"/>
    </source>
</evidence>
<dbReference type="CDD" id="cd00845">
    <property type="entry name" value="MPP_UshA_N_like"/>
    <property type="match status" value="1"/>
</dbReference>
<feature type="domain" description="5'-Nucleotidase C-terminal" evidence="4">
    <location>
        <begin position="291"/>
        <end position="428"/>
    </location>
</feature>